<dbReference type="InterPro" id="IPR001182">
    <property type="entry name" value="FtsW/RodA"/>
</dbReference>
<dbReference type="GO" id="GO:0005886">
    <property type="term" value="C:plasma membrane"/>
    <property type="evidence" value="ECO:0007669"/>
    <property type="project" value="UniProtKB-SubCell"/>
</dbReference>
<dbReference type="AlphaFoldDB" id="A0A2K8L0X5"/>
<dbReference type="GO" id="GO:0071555">
    <property type="term" value="P:cell wall organization"/>
    <property type="evidence" value="ECO:0007669"/>
    <property type="project" value="UniProtKB-KW"/>
</dbReference>
<accession>A0A2K8L0X5</accession>
<dbReference type="NCBIfam" id="TIGR02210">
    <property type="entry name" value="rodA_shape"/>
    <property type="match status" value="1"/>
</dbReference>
<comment type="catalytic activity">
    <reaction evidence="11">
        <text>[GlcNAc-(1-&gt;4)-Mur2Ac(oyl-L-Ala-gamma-D-Glu-L-Lys-D-Ala-D-Ala)](n)-di-trans,octa-cis-undecaprenyl diphosphate + beta-D-GlcNAc-(1-&gt;4)-Mur2Ac(oyl-L-Ala-gamma-D-Glu-L-Lys-D-Ala-D-Ala)-di-trans,octa-cis-undecaprenyl diphosphate = [GlcNAc-(1-&gt;4)-Mur2Ac(oyl-L-Ala-gamma-D-Glu-L-Lys-D-Ala-D-Ala)](n+1)-di-trans,octa-cis-undecaprenyl diphosphate + di-trans,octa-cis-undecaprenyl diphosphate + H(+)</text>
        <dbReference type="Rhea" id="RHEA:23708"/>
        <dbReference type="Rhea" id="RHEA-COMP:9602"/>
        <dbReference type="Rhea" id="RHEA-COMP:9603"/>
        <dbReference type="ChEBI" id="CHEBI:15378"/>
        <dbReference type="ChEBI" id="CHEBI:58405"/>
        <dbReference type="ChEBI" id="CHEBI:60033"/>
        <dbReference type="ChEBI" id="CHEBI:78435"/>
        <dbReference type="EC" id="2.4.99.28"/>
    </reaction>
</comment>
<dbReference type="GO" id="GO:0015648">
    <property type="term" value="F:lipid-linked peptidoglycan transporter activity"/>
    <property type="evidence" value="ECO:0007669"/>
    <property type="project" value="TreeGrafter"/>
</dbReference>
<keyword evidence="8 11" id="KW-1133">Transmembrane helix</keyword>
<dbReference type="NCBIfam" id="NF037961">
    <property type="entry name" value="RodA_shape"/>
    <property type="match status" value="1"/>
</dbReference>
<evidence type="ECO:0000256" key="6">
    <source>
        <dbReference type="ARBA" id="ARBA00022960"/>
    </source>
</evidence>
<keyword evidence="9 11" id="KW-0472">Membrane</keyword>
<feature type="transmembrane region" description="Helical" evidence="11">
    <location>
        <begin position="44"/>
        <end position="64"/>
    </location>
</feature>
<dbReference type="GO" id="GO:0008360">
    <property type="term" value="P:regulation of cell shape"/>
    <property type="evidence" value="ECO:0007669"/>
    <property type="project" value="UniProtKB-KW"/>
</dbReference>
<comment type="function">
    <text evidence="11">Peptidoglycan polymerase that is essential for cell wall elongation.</text>
</comment>
<dbReference type="EC" id="2.4.99.28" evidence="11"/>
<evidence type="ECO:0000256" key="2">
    <source>
        <dbReference type="ARBA" id="ARBA00022475"/>
    </source>
</evidence>
<evidence type="ECO:0000256" key="7">
    <source>
        <dbReference type="ARBA" id="ARBA00022984"/>
    </source>
</evidence>
<keyword evidence="2 11" id="KW-1003">Cell membrane</keyword>
<keyword evidence="4 11" id="KW-0808">Transferase</keyword>
<reference evidence="12 13" key="1">
    <citation type="submission" date="2016-12" db="EMBL/GenBank/DDBJ databases">
        <title>Isolation and genomic insights into novel planktonic Zetaproteobacteria from stratified waters of the Chesapeake Bay.</title>
        <authorList>
            <person name="McAllister S.M."/>
            <person name="Kato S."/>
            <person name="Chan C.S."/>
            <person name="Chiu B.K."/>
            <person name="Field E.K."/>
        </authorList>
    </citation>
    <scope>NUCLEOTIDE SEQUENCE [LARGE SCALE GENOMIC DNA]</scope>
    <source>
        <strain evidence="12 13">CP-8</strain>
    </source>
</reference>
<dbReference type="PANTHER" id="PTHR30474:SF1">
    <property type="entry name" value="PEPTIDOGLYCAN GLYCOSYLTRANSFERASE MRDB"/>
    <property type="match status" value="1"/>
</dbReference>
<feature type="transmembrane region" description="Helical" evidence="11">
    <location>
        <begin position="266"/>
        <end position="286"/>
    </location>
</feature>
<dbReference type="InterPro" id="IPR011923">
    <property type="entry name" value="RodA/MrdB"/>
</dbReference>
<evidence type="ECO:0000256" key="1">
    <source>
        <dbReference type="ARBA" id="ARBA00004141"/>
    </source>
</evidence>
<proteinExistence type="inferred from homology"/>
<feature type="transmembrane region" description="Helical" evidence="11">
    <location>
        <begin position="331"/>
        <end position="354"/>
    </location>
</feature>
<keyword evidence="10 11" id="KW-0961">Cell wall biogenesis/degradation</keyword>
<organism evidence="12 13">
    <name type="scientific">Mariprofundus ferrinatatus</name>
    <dbReference type="NCBI Taxonomy" id="1921087"/>
    <lineage>
        <taxon>Bacteria</taxon>
        <taxon>Pseudomonadati</taxon>
        <taxon>Pseudomonadota</taxon>
        <taxon>Candidatius Mariprofundia</taxon>
        <taxon>Mariprofundales</taxon>
        <taxon>Mariprofundaceae</taxon>
        <taxon>Mariprofundus</taxon>
    </lineage>
</organism>
<dbReference type="PANTHER" id="PTHR30474">
    <property type="entry name" value="CELL CYCLE PROTEIN"/>
    <property type="match status" value="1"/>
</dbReference>
<feature type="transmembrane region" description="Helical" evidence="11">
    <location>
        <begin position="216"/>
        <end position="235"/>
    </location>
</feature>
<dbReference type="UniPathway" id="UPA00219"/>
<dbReference type="GO" id="GO:0008955">
    <property type="term" value="F:peptidoglycan glycosyltransferase activity"/>
    <property type="evidence" value="ECO:0007669"/>
    <property type="project" value="UniProtKB-UniRule"/>
</dbReference>
<dbReference type="KEGG" id="mfn:Ga0123462_0069"/>
<evidence type="ECO:0000256" key="11">
    <source>
        <dbReference type="HAMAP-Rule" id="MF_02079"/>
    </source>
</evidence>
<feature type="transmembrane region" description="Helical" evidence="11">
    <location>
        <begin position="176"/>
        <end position="195"/>
    </location>
</feature>
<comment type="pathway">
    <text evidence="11">Cell wall biogenesis; peptidoglycan biosynthesis.</text>
</comment>
<evidence type="ECO:0000256" key="4">
    <source>
        <dbReference type="ARBA" id="ARBA00022679"/>
    </source>
</evidence>
<evidence type="ECO:0000256" key="9">
    <source>
        <dbReference type="ARBA" id="ARBA00023136"/>
    </source>
</evidence>
<keyword evidence="13" id="KW-1185">Reference proteome</keyword>
<evidence type="ECO:0000256" key="5">
    <source>
        <dbReference type="ARBA" id="ARBA00022692"/>
    </source>
</evidence>
<protein>
    <recommendedName>
        <fullName evidence="11">Peptidoglycan glycosyltransferase MrdB</fullName>
        <shortName evidence="11">PGT</shortName>
        <ecNumber evidence="11">2.4.99.28</ecNumber>
    </recommendedName>
    <alternativeName>
        <fullName evidence="11">Cell elongation protein RodA</fullName>
    </alternativeName>
    <alternativeName>
        <fullName evidence="11">Cell wall polymerase</fullName>
    </alternativeName>
    <alternativeName>
        <fullName evidence="11">Peptidoglycan polymerase</fullName>
        <shortName evidence="11">PG polymerase</shortName>
    </alternativeName>
</protein>
<feature type="transmembrane region" description="Helical" evidence="11">
    <location>
        <begin position="70"/>
        <end position="89"/>
    </location>
</feature>
<sequence>MIFRALRSVDWILLASVASLITVGLITLYAAIHQGDALLWKKQLIFLSVGFSVFLLLCFIPLRFLGLASWPFYIVALILLALVPLVGDVQMGARRWLDLGVINLQPSELMKWALMFVLAHWFASREADSMANLAIALMLAVAPAALIVIQPDLGTTLVLLFAASAMLIASGLPWRWFGIAVVLALASLPVLWNFIMHDYQKRRVLTLLDPQSDPLGAGYHVIQSTIAIGSGGLFGKGYMQGTQASLHFLPEQHTDFIFAVLAEEGGFVAATILLVLYTILITRILMISYRAHSRFGSLVCIGVASVFLLYISVNIGMVSGLLPVVGLPLPFISYGGSALVTMLAALGLVMRVAIESKDRIPWQRPGSPLL</sequence>
<keyword evidence="11" id="KW-0997">Cell inner membrane</keyword>
<evidence type="ECO:0000313" key="13">
    <source>
        <dbReference type="Proteomes" id="UP000231637"/>
    </source>
</evidence>
<evidence type="ECO:0000256" key="3">
    <source>
        <dbReference type="ARBA" id="ARBA00022676"/>
    </source>
</evidence>
<dbReference type="GO" id="GO:0051301">
    <property type="term" value="P:cell division"/>
    <property type="evidence" value="ECO:0007669"/>
    <property type="project" value="InterPro"/>
</dbReference>
<feature type="transmembrane region" description="Helical" evidence="11">
    <location>
        <begin position="12"/>
        <end position="32"/>
    </location>
</feature>
<keyword evidence="6 11" id="KW-0133">Cell shape</keyword>
<comment type="subcellular location">
    <subcellularLocation>
        <location evidence="11">Cell inner membrane</location>
        <topology evidence="11">Multi-pass membrane protein</topology>
    </subcellularLocation>
    <subcellularLocation>
        <location evidence="1">Membrane</location>
        <topology evidence="1">Multi-pass membrane protein</topology>
    </subcellularLocation>
</comment>
<gene>
    <name evidence="11" type="primary">mrdB</name>
    <name evidence="11" type="synonym">rodA</name>
    <name evidence="12" type="ORF">Ga0123462_0069</name>
</gene>
<feature type="transmembrane region" description="Helical" evidence="11">
    <location>
        <begin position="298"/>
        <end position="325"/>
    </location>
</feature>
<dbReference type="HAMAP" id="MF_02079">
    <property type="entry name" value="PGT_RodA"/>
    <property type="match status" value="1"/>
</dbReference>
<dbReference type="PROSITE" id="PS00428">
    <property type="entry name" value="FTSW_RODA_SPOVE"/>
    <property type="match status" value="1"/>
</dbReference>
<dbReference type="GO" id="GO:0009252">
    <property type="term" value="P:peptidoglycan biosynthetic process"/>
    <property type="evidence" value="ECO:0007669"/>
    <property type="project" value="UniProtKB-UniRule"/>
</dbReference>
<dbReference type="EMBL" id="CP018800">
    <property type="protein sequence ID" value="ATX80948.1"/>
    <property type="molecule type" value="Genomic_DNA"/>
</dbReference>
<evidence type="ECO:0000256" key="10">
    <source>
        <dbReference type="ARBA" id="ARBA00023316"/>
    </source>
</evidence>
<dbReference type="RefSeq" id="WP_232726470.1">
    <property type="nucleotide sequence ID" value="NZ_CP018800.1"/>
</dbReference>
<name>A0A2K8L0X5_9PROT</name>
<keyword evidence="7 11" id="KW-0573">Peptidoglycan synthesis</keyword>
<dbReference type="Proteomes" id="UP000231637">
    <property type="component" value="Chromosome"/>
</dbReference>
<comment type="similarity">
    <text evidence="11">Belongs to the SEDS family. MrdB/RodA subfamily.</text>
</comment>
<evidence type="ECO:0000313" key="12">
    <source>
        <dbReference type="EMBL" id="ATX80948.1"/>
    </source>
</evidence>
<keyword evidence="3 11" id="KW-0328">Glycosyltransferase</keyword>
<dbReference type="InterPro" id="IPR018365">
    <property type="entry name" value="Cell_cycle_FtsW-rel_CS"/>
</dbReference>
<keyword evidence="5 11" id="KW-0812">Transmembrane</keyword>
<dbReference type="Pfam" id="PF01098">
    <property type="entry name" value="FTSW_RODA_SPOVE"/>
    <property type="match status" value="1"/>
</dbReference>
<evidence type="ECO:0000256" key="8">
    <source>
        <dbReference type="ARBA" id="ARBA00022989"/>
    </source>
</evidence>
<dbReference type="GO" id="GO:0032153">
    <property type="term" value="C:cell division site"/>
    <property type="evidence" value="ECO:0007669"/>
    <property type="project" value="TreeGrafter"/>
</dbReference>
<feature type="transmembrane region" description="Helical" evidence="11">
    <location>
        <begin position="130"/>
        <end position="148"/>
    </location>
</feature>